<dbReference type="Proteomes" id="UP000595074">
    <property type="component" value="Chromosome"/>
</dbReference>
<sequence length="184" mass="21115">MFRNTLLILLILFFSGCTGSSGYYILSNASEPVEHFSSQQNSIGVEKITVPEYLFKREIAVAASSHRIIFFSNAEWGEDLDDGLTRRLISYLQKSFQQPRIYAYPWGMSRQPVLKIKVNITRFIAQNNRVYLDADWIIENMRTGVKRTKLFSTSVMTKKDPESIVASMDDAFRELEASIVQALR</sequence>
<evidence type="ECO:0000259" key="1">
    <source>
        <dbReference type="Pfam" id="PF03886"/>
    </source>
</evidence>
<accession>A0A7M1S422</accession>
<evidence type="ECO:0000313" key="2">
    <source>
        <dbReference type="EMBL" id="QOR61100.1"/>
    </source>
</evidence>
<dbReference type="EMBL" id="CP063164">
    <property type="protein sequence ID" value="QOR61100.1"/>
    <property type="molecule type" value="Genomic_DNA"/>
</dbReference>
<gene>
    <name evidence="2" type="ORF">IMZ28_06420</name>
</gene>
<reference evidence="2 3" key="1">
    <citation type="submission" date="2020-10" db="EMBL/GenBank/DDBJ databases">
        <title>The genome of sulfurovum sp.</title>
        <authorList>
            <person name="Xie S."/>
            <person name="Shao Z."/>
            <person name="Jiang L."/>
        </authorList>
    </citation>
    <scope>NUCLEOTIDE SEQUENCE [LARGE SCALE GENOMIC DNA]</scope>
    <source>
        <strain evidence="2 3">ST-419</strain>
    </source>
</reference>
<protein>
    <submittedName>
        <fullName evidence="2">Membrane integrity-associated transporter subunit PqiC</fullName>
    </submittedName>
</protein>
<dbReference type="KEGG" id="sinu:IMZ28_06420"/>
<dbReference type="SUPFAM" id="SSF159594">
    <property type="entry name" value="XCC0632-like"/>
    <property type="match status" value="1"/>
</dbReference>
<dbReference type="AlphaFoldDB" id="A0A7M1S422"/>
<feature type="domain" description="ABC-type transport auxiliary lipoprotein component" evidence="1">
    <location>
        <begin position="24"/>
        <end position="179"/>
    </location>
</feature>
<keyword evidence="3" id="KW-1185">Reference proteome</keyword>
<dbReference type="Gene3D" id="3.40.50.10610">
    <property type="entry name" value="ABC-type transport auxiliary lipoprotein component"/>
    <property type="match status" value="1"/>
</dbReference>
<dbReference type="PROSITE" id="PS51257">
    <property type="entry name" value="PROKAR_LIPOPROTEIN"/>
    <property type="match status" value="1"/>
</dbReference>
<name>A0A7M1S422_9BACT</name>
<dbReference type="InterPro" id="IPR005586">
    <property type="entry name" value="ABC_trans_aux"/>
</dbReference>
<evidence type="ECO:0000313" key="3">
    <source>
        <dbReference type="Proteomes" id="UP000595074"/>
    </source>
</evidence>
<organism evidence="2 3">
    <name type="scientific">Sulfurovum indicum</name>
    <dbReference type="NCBI Taxonomy" id="2779528"/>
    <lineage>
        <taxon>Bacteria</taxon>
        <taxon>Pseudomonadati</taxon>
        <taxon>Campylobacterota</taxon>
        <taxon>Epsilonproteobacteria</taxon>
        <taxon>Campylobacterales</taxon>
        <taxon>Sulfurovaceae</taxon>
        <taxon>Sulfurovum</taxon>
    </lineage>
</organism>
<proteinExistence type="predicted"/>
<dbReference type="Pfam" id="PF03886">
    <property type="entry name" value="ABC_trans_aux"/>
    <property type="match status" value="1"/>
</dbReference>